<dbReference type="PROSITE" id="PS00134">
    <property type="entry name" value="TRYPSIN_HIS"/>
    <property type="match status" value="1"/>
</dbReference>
<evidence type="ECO:0000256" key="3">
    <source>
        <dbReference type="ARBA" id="ARBA00022659"/>
    </source>
</evidence>
<evidence type="ECO:0000256" key="1">
    <source>
        <dbReference type="ARBA" id="ARBA00004613"/>
    </source>
</evidence>
<feature type="domain" description="Peptidase S1" evidence="13">
    <location>
        <begin position="33"/>
        <end position="255"/>
    </location>
</feature>
<protein>
    <recommendedName>
        <fullName evidence="11">limulus clotting factor C</fullName>
        <ecNumber evidence="11">3.4.21.84</ecNumber>
    </recommendedName>
</protein>
<dbReference type="InterPro" id="IPR033116">
    <property type="entry name" value="TRYPSIN_SER"/>
</dbReference>
<dbReference type="PRINTS" id="PR00722">
    <property type="entry name" value="CHYMOTRYPSIN"/>
</dbReference>
<reference evidence="14" key="1">
    <citation type="submission" date="2015-09" db="EMBL/GenBank/DDBJ databases">
        <title>Scylla olivacea transcriptome.</title>
        <authorList>
            <person name="Ikhwanuddin M."/>
        </authorList>
    </citation>
    <scope>NUCLEOTIDE SEQUENCE</scope>
</reference>
<dbReference type="InterPro" id="IPR050127">
    <property type="entry name" value="Serine_Proteases_S1"/>
</dbReference>
<evidence type="ECO:0000256" key="2">
    <source>
        <dbReference type="ARBA" id="ARBA00022525"/>
    </source>
</evidence>
<dbReference type="PROSITE" id="PS00135">
    <property type="entry name" value="TRYPSIN_SER"/>
    <property type="match status" value="1"/>
</dbReference>
<dbReference type="PANTHER" id="PTHR24264:SF65">
    <property type="entry name" value="SRCR DOMAIN-CONTAINING PROTEIN"/>
    <property type="match status" value="1"/>
</dbReference>
<keyword evidence="7" id="KW-0353">Hemolymph clotting</keyword>
<keyword evidence="9" id="KW-1015">Disulfide bond</keyword>
<dbReference type="GO" id="GO:0004252">
    <property type="term" value="F:serine-type endopeptidase activity"/>
    <property type="evidence" value="ECO:0007669"/>
    <property type="project" value="InterPro"/>
</dbReference>
<dbReference type="InterPro" id="IPR018114">
    <property type="entry name" value="TRYPSIN_HIS"/>
</dbReference>
<dbReference type="EC" id="3.4.21.84" evidence="11"/>
<dbReference type="InterPro" id="IPR001254">
    <property type="entry name" value="Trypsin_dom"/>
</dbReference>
<dbReference type="PANTHER" id="PTHR24264">
    <property type="entry name" value="TRYPSIN-RELATED"/>
    <property type="match status" value="1"/>
</dbReference>
<dbReference type="Gene3D" id="2.40.10.10">
    <property type="entry name" value="Trypsin-like serine proteases"/>
    <property type="match status" value="1"/>
</dbReference>
<evidence type="ECO:0000256" key="6">
    <source>
        <dbReference type="ARBA" id="ARBA00022801"/>
    </source>
</evidence>
<dbReference type="EMBL" id="GDRN01035937">
    <property type="protein sequence ID" value="JAI67378.1"/>
    <property type="molecule type" value="Transcribed_RNA"/>
</dbReference>
<proteinExistence type="predicted"/>
<keyword evidence="3" id="KW-0768">Sushi</keyword>
<dbReference type="InterPro" id="IPR043504">
    <property type="entry name" value="Peptidase_S1_PA_chymotrypsin"/>
</dbReference>
<evidence type="ECO:0000313" key="14">
    <source>
        <dbReference type="EMBL" id="JAI67378.1"/>
    </source>
</evidence>
<dbReference type="PROSITE" id="PS50240">
    <property type="entry name" value="TRYPSIN_DOM"/>
    <property type="match status" value="1"/>
</dbReference>
<evidence type="ECO:0000259" key="13">
    <source>
        <dbReference type="PROSITE" id="PS50240"/>
    </source>
</evidence>
<keyword evidence="6 12" id="KW-0378">Hydrolase</keyword>
<evidence type="ECO:0000256" key="4">
    <source>
        <dbReference type="ARBA" id="ARBA00022670"/>
    </source>
</evidence>
<dbReference type="InterPro" id="IPR001314">
    <property type="entry name" value="Peptidase_S1A"/>
</dbReference>
<evidence type="ECO:0000256" key="11">
    <source>
        <dbReference type="ARBA" id="ARBA00066707"/>
    </source>
</evidence>
<evidence type="ECO:0000256" key="10">
    <source>
        <dbReference type="ARBA" id="ARBA00052079"/>
    </source>
</evidence>
<comment type="catalytic activity">
    <reaction evidence="10">
        <text>Selective cleavage of 103-Arg-|-Ser-104 and 124-Ile-|-Ile-125 bonds in Limulus clotting factor B to form activated factor B. Cleavage of -Pro-Arg-|-Xaa- bonds in synthetic substrates.</text>
        <dbReference type="EC" id="3.4.21.84"/>
    </reaction>
</comment>
<evidence type="ECO:0000256" key="9">
    <source>
        <dbReference type="ARBA" id="ARBA00023157"/>
    </source>
</evidence>
<keyword evidence="5" id="KW-0732">Signal</keyword>
<evidence type="ECO:0000256" key="5">
    <source>
        <dbReference type="ARBA" id="ARBA00022729"/>
    </source>
</evidence>
<evidence type="ECO:0000256" key="7">
    <source>
        <dbReference type="ARBA" id="ARBA00022820"/>
    </source>
</evidence>
<dbReference type="GO" id="GO:0042381">
    <property type="term" value="P:hemolymph coagulation"/>
    <property type="evidence" value="ECO:0007669"/>
    <property type="project" value="UniProtKB-KW"/>
</dbReference>
<dbReference type="InterPro" id="IPR009003">
    <property type="entry name" value="Peptidase_S1_PA"/>
</dbReference>
<dbReference type="CDD" id="cd00190">
    <property type="entry name" value="Tryp_SPc"/>
    <property type="match status" value="1"/>
</dbReference>
<keyword evidence="4 12" id="KW-0645">Protease</keyword>
<organism evidence="14">
    <name type="scientific">Scylla olivacea</name>
    <name type="common">Orange mud crab</name>
    <name type="synonym">Cancer olivacea</name>
    <dbReference type="NCBI Taxonomy" id="85551"/>
    <lineage>
        <taxon>Eukaryota</taxon>
        <taxon>Metazoa</taxon>
        <taxon>Ecdysozoa</taxon>
        <taxon>Arthropoda</taxon>
        <taxon>Crustacea</taxon>
        <taxon>Multicrustacea</taxon>
        <taxon>Malacostraca</taxon>
        <taxon>Eumalacostraca</taxon>
        <taxon>Eucarida</taxon>
        <taxon>Decapoda</taxon>
        <taxon>Pleocyemata</taxon>
        <taxon>Brachyura</taxon>
        <taxon>Eubrachyura</taxon>
        <taxon>Portunoidea</taxon>
        <taxon>Portunidae</taxon>
        <taxon>Portuninae</taxon>
        <taxon>Scylla</taxon>
    </lineage>
</organism>
<keyword evidence="8 12" id="KW-0720">Serine protease</keyword>
<accession>A0A0P4X0W2</accession>
<sequence length="255" mass="27749">MSLVFPGAVVHNAGPEIFQKSACNCGLRFATKVVGGSPSSINENPWIVGLIDRSNFLFCAGTLITDRYIVTAAHCILNKEPFAVRVRLGVSRRDSPNAVEVDVKRLILHSKYNANSYHKFDIGLIEMMVSIDYSDVIFPACLPPHDINLINKVVTVSGWGKNNYTGELEDVLQEVNVRVLSKEKCRNASLYENEQVHKRILCASAPGKDACQGDSGGPMVLQEQQTISLVGVVSWGVGCAAEKYPGIYTSVSGFG</sequence>
<evidence type="ECO:0000256" key="8">
    <source>
        <dbReference type="ARBA" id="ARBA00022825"/>
    </source>
</evidence>
<name>A0A0P4X0W2_SCYOL</name>
<dbReference type="AlphaFoldDB" id="A0A0P4X0W2"/>
<comment type="subcellular location">
    <subcellularLocation>
        <location evidence="1">Secreted</location>
    </subcellularLocation>
</comment>
<evidence type="ECO:0000256" key="12">
    <source>
        <dbReference type="RuleBase" id="RU363034"/>
    </source>
</evidence>
<dbReference type="GO" id="GO:0005615">
    <property type="term" value="C:extracellular space"/>
    <property type="evidence" value="ECO:0007669"/>
    <property type="project" value="TreeGrafter"/>
</dbReference>
<dbReference type="GO" id="GO:0006508">
    <property type="term" value="P:proteolysis"/>
    <property type="evidence" value="ECO:0007669"/>
    <property type="project" value="UniProtKB-KW"/>
</dbReference>
<keyword evidence="2" id="KW-0964">Secreted</keyword>
<dbReference type="Pfam" id="PF00089">
    <property type="entry name" value="Trypsin"/>
    <property type="match status" value="1"/>
</dbReference>
<dbReference type="SMART" id="SM00020">
    <property type="entry name" value="Tryp_SPc"/>
    <property type="match status" value="1"/>
</dbReference>
<dbReference type="FunFam" id="2.40.10.10:FF:000120">
    <property type="entry name" value="Putative serine protease"/>
    <property type="match status" value="1"/>
</dbReference>
<dbReference type="SUPFAM" id="SSF50494">
    <property type="entry name" value="Trypsin-like serine proteases"/>
    <property type="match status" value="1"/>
</dbReference>